<organism evidence="2 3">
    <name type="scientific">Flavobacterium cheonanense</name>
    <dbReference type="NCBI Taxonomy" id="706183"/>
    <lineage>
        <taxon>Bacteria</taxon>
        <taxon>Pseudomonadati</taxon>
        <taxon>Bacteroidota</taxon>
        <taxon>Flavobacteriia</taxon>
        <taxon>Flavobacteriales</taxon>
        <taxon>Flavobacteriaceae</taxon>
        <taxon>Flavobacterium</taxon>
    </lineage>
</organism>
<dbReference type="Proteomes" id="UP001500367">
    <property type="component" value="Unassembled WGS sequence"/>
</dbReference>
<gene>
    <name evidence="2" type="ORF">GCM10022389_03270</name>
</gene>
<feature type="region of interest" description="Disordered" evidence="1">
    <location>
        <begin position="19"/>
        <end position="51"/>
    </location>
</feature>
<accession>A0ABP7V910</accession>
<sequence length="51" mass="6020">MIKESNNDYIEIHLESTTDMKNEISKTQSQETFAQRSVRKNPDRADMFQGR</sequence>
<proteinExistence type="predicted"/>
<feature type="compositionally biased region" description="Polar residues" evidence="1">
    <location>
        <begin position="25"/>
        <end position="35"/>
    </location>
</feature>
<comment type="caution">
    <text evidence="2">The sequence shown here is derived from an EMBL/GenBank/DDBJ whole genome shotgun (WGS) entry which is preliminary data.</text>
</comment>
<dbReference type="EMBL" id="BAABCT010000001">
    <property type="protein sequence ID" value="GAA4062094.1"/>
    <property type="molecule type" value="Genomic_DNA"/>
</dbReference>
<evidence type="ECO:0000256" key="1">
    <source>
        <dbReference type="SAM" id="MobiDB-lite"/>
    </source>
</evidence>
<name>A0ABP7V910_9FLAO</name>
<keyword evidence="3" id="KW-1185">Reference proteome</keyword>
<protein>
    <submittedName>
        <fullName evidence="2">Uncharacterized protein</fullName>
    </submittedName>
</protein>
<evidence type="ECO:0000313" key="3">
    <source>
        <dbReference type="Proteomes" id="UP001500367"/>
    </source>
</evidence>
<evidence type="ECO:0000313" key="2">
    <source>
        <dbReference type="EMBL" id="GAA4062094.1"/>
    </source>
</evidence>
<reference evidence="3" key="1">
    <citation type="journal article" date="2019" name="Int. J. Syst. Evol. Microbiol.">
        <title>The Global Catalogue of Microorganisms (GCM) 10K type strain sequencing project: providing services to taxonomists for standard genome sequencing and annotation.</title>
        <authorList>
            <consortium name="The Broad Institute Genomics Platform"/>
            <consortium name="The Broad Institute Genome Sequencing Center for Infectious Disease"/>
            <person name="Wu L."/>
            <person name="Ma J."/>
        </authorList>
    </citation>
    <scope>NUCLEOTIDE SEQUENCE [LARGE SCALE GENOMIC DNA]</scope>
    <source>
        <strain evidence="3">JCM 17069</strain>
    </source>
</reference>
<feature type="compositionally biased region" description="Basic and acidic residues" evidence="1">
    <location>
        <begin position="40"/>
        <end position="51"/>
    </location>
</feature>